<dbReference type="SUPFAM" id="SSF117856">
    <property type="entry name" value="AF0104/ALDC/Ptd012-like"/>
    <property type="match status" value="1"/>
</dbReference>
<feature type="transmembrane region" description="Helical" evidence="6">
    <location>
        <begin position="84"/>
        <end position="106"/>
    </location>
</feature>
<dbReference type="Proteomes" id="UP000324897">
    <property type="component" value="Unassembled WGS sequence"/>
</dbReference>
<comment type="caution">
    <text evidence="8">The sequence shown here is derived from an EMBL/GenBank/DDBJ whole genome shotgun (WGS) entry which is preliminary data.</text>
</comment>
<proteinExistence type="predicted"/>
<dbReference type="InterPro" id="IPR003035">
    <property type="entry name" value="RWP-RK_dom"/>
</dbReference>
<dbReference type="Gene3D" id="3.30.1330.80">
    <property type="entry name" value="Hypothetical protein, similar to alpha- acetolactate decarboxylase, domain 2"/>
    <property type="match status" value="1"/>
</dbReference>
<keyword evidence="4" id="KW-0539">Nucleus</keyword>
<evidence type="ECO:0000259" key="7">
    <source>
        <dbReference type="PROSITE" id="PS51519"/>
    </source>
</evidence>
<feature type="compositionally biased region" description="Basic and acidic residues" evidence="5">
    <location>
        <begin position="434"/>
        <end position="449"/>
    </location>
</feature>
<keyword evidence="9" id="KW-1185">Reference proteome</keyword>
<feature type="region of interest" description="Disordered" evidence="5">
    <location>
        <begin position="425"/>
        <end position="451"/>
    </location>
</feature>
<keyword evidence="6" id="KW-1133">Transmembrane helix</keyword>
<protein>
    <recommendedName>
        <fullName evidence="7">RWP-RK domain-containing protein</fullName>
    </recommendedName>
</protein>
<dbReference type="EMBL" id="RWGY01000026">
    <property type="protein sequence ID" value="TVU23098.1"/>
    <property type="molecule type" value="Genomic_DNA"/>
</dbReference>
<keyword evidence="6" id="KW-0812">Transmembrane</keyword>
<feature type="compositionally biased region" description="Pro residues" evidence="5">
    <location>
        <begin position="255"/>
        <end position="264"/>
    </location>
</feature>
<dbReference type="CDD" id="cd11378">
    <property type="entry name" value="DUF296"/>
    <property type="match status" value="1"/>
</dbReference>
<dbReference type="InterPro" id="IPR005175">
    <property type="entry name" value="PPC_dom"/>
</dbReference>
<accession>A0A5J9UIM6</accession>
<dbReference type="GO" id="GO:0003677">
    <property type="term" value="F:DNA binding"/>
    <property type="evidence" value="ECO:0007669"/>
    <property type="project" value="UniProtKB-KW"/>
</dbReference>
<sequence>MATMVASSSRLRRKKERELIGGAVRPVVMAAQECPSAMRAHVLEVPAGRDVLSCVAQFARRCRRGALVLGAAGHAVVGRTPMQILSLVGCFFPGASAGAAGTAVFLAGPRGTVLGGAVAQLGGLVAAGPVVVMLATFVAAALDRLPLPPATVRVGAAASADFNLIKTNPQHNRLGSNRARNLSAGESLSSLVRPSSAATVAVLASPPRRSPSPSCLSHQPQQQPLRFDSLLLPASNFPFFSKKKRKEKNMASDPPAQPQAPPKPTRVSLSYEEISKLFSLPIAEAASILGVCTSVLKRICRSHGIVRWPYRKLVSGKAGDDTKNSEREKAKELLELSKAAKQKAFSSSGSSAMPSSTSQGAGKSQQGGSKAGGQVSPPGKQNALGGLAFASQTKGIPTYMDDFKYGFPSSGLSRESMKWWGASDNTDSAGPAKDMSHESAAHDASKGMTDDDELDWGADEGEGEVDGAVTGEASAQLCSLRRKAVDDGRRLLNGESQQEFCRLNKRQKLVLAQVFGASLPEEWRSKLV</sequence>
<feature type="region of interest" description="Disordered" evidence="5">
    <location>
        <begin position="344"/>
        <end position="385"/>
    </location>
</feature>
<name>A0A5J9UIM6_9POAL</name>
<organism evidence="8 9">
    <name type="scientific">Eragrostis curvula</name>
    <name type="common">weeping love grass</name>
    <dbReference type="NCBI Taxonomy" id="38414"/>
    <lineage>
        <taxon>Eukaryota</taxon>
        <taxon>Viridiplantae</taxon>
        <taxon>Streptophyta</taxon>
        <taxon>Embryophyta</taxon>
        <taxon>Tracheophyta</taxon>
        <taxon>Spermatophyta</taxon>
        <taxon>Magnoliopsida</taxon>
        <taxon>Liliopsida</taxon>
        <taxon>Poales</taxon>
        <taxon>Poaceae</taxon>
        <taxon>PACMAD clade</taxon>
        <taxon>Chloridoideae</taxon>
        <taxon>Eragrostideae</taxon>
        <taxon>Eragrostidinae</taxon>
        <taxon>Eragrostis</taxon>
    </lineage>
</organism>
<reference evidence="8 9" key="1">
    <citation type="journal article" date="2019" name="Sci. Rep.">
        <title>A high-quality genome of Eragrostis curvula grass provides insights into Poaceae evolution and supports new strategies to enhance forage quality.</title>
        <authorList>
            <person name="Carballo J."/>
            <person name="Santos B.A.C.M."/>
            <person name="Zappacosta D."/>
            <person name="Garbus I."/>
            <person name="Selva J.P."/>
            <person name="Gallo C.A."/>
            <person name="Diaz A."/>
            <person name="Albertini E."/>
            <person name="Caccamo M."/>
            <person name="Echenique V."/>
        </authorList>
    </citation>
    <scope>NUCLEOTIDE SEQUENCE [LARGE SCALE GENOMIC DNA]</scope>
    <source>
        <strain evidence="9">cv. Victoria</strain>
        <tissue evidence="8">Leaf</tissue>
    </source>
</reference>
<feature type="region of interest" description="Disordered" evidence="5">
    <location>
        <begin position="244"/>
        <end position="267"/>
    </location>
</feature>
<dbReference type="Pfam" id="PF02042">
    <property type="entry name" value="RWP-RK"/>
    <property type="match status" value="1"/>
</dbReference>
<evidence type="ECO:0000256" key="2">
    <source>
        <dbReference type="ARBA" id="ARBA00023125"/>
    </source>
</evidence>
<evidence type="ECO:0000313" key="9">
    <source>
        <dbReference type="Proteomes" id="UP000324897"/>
    </source>
</evidence>
<keyword evidence="1" id="KW-0805">Transcription regulation</keyword>
<feature type="non-terminal residue" evidence="8">
    <location>
        <position position="1"/>
    </location>
</feature>
<feature type="compositionally biased region" description="Low complexity" evidence="5">
    <location>
        <begin position="344"/>
        <end position="376"/>
    </location>
</feature>
<dbReference type="OrthoDB" id="6270329at2759"/>
<evidence type="ECO:0000256" key="3">
    <source>
        <dbReference type="ARBA" id="ARBA00023163"/>
    </source>
</evidence>
<dbReference type="PROSITE" id="PS51519">
    <property type="entry name" value="RWP_RK"/>
    <property type="match status" value="1"/>
</dbReference>
<feature type="domain" description="RWP-RK" evidence="7">
    <location>
        <begin position="252"/>
        <end position="336"/>
    </location>
</feature>
<dbReference type="Gramene" id="TVU23098">
    <property type="protein sequence ID" value="TVU23098"/>
    <property type="gene ID" value="EJB05_32837"/>
</dbReference>
<evidence type="ECO:0000313" key="8">
    <source>
        <dbReference type="EMBL" id="TVU23098.1"/>
    </source>
</evidence>
<dbReference type="Pfam" id="PF03479">
    <property type="entry name" value="PCC"/>
    <property type="match status" value="1"/>
</dbReference>
<dbReference type="AlphaFoldDB" id="A0A5J9UIM6"/>
<evidence type="ECO:0000256" key="5">
    <source>
        <dbReference type="SAM" id="MobiDB-lite"/>
    </source>
</evidence>
<evidence type="ECO:0000256" key="1">
    <source>
        <dbReference type="ARBA" id="ARBA00023015"/>
    </source>
</evidence>
<feature type="transmembrane region" description="Helical" evidence="6">
    <location>
        <begin position="118"/>
        <end position="142"/>
    </location>
</feature>
<keyword evidence="2" id="KW-0238">DNA-binding</keyword>
<evidence type="ECO:0000256" key="4">
    <source>
        <dbReference type="ARBA" id="ARBA00023242"/>
    </source>
</evidence>
<dbReference type="PANTHER" id="PTHR48460">
    <property type="entry name" value="RWP-RK DOMAIN-CONTAINING PROTEIN"/>
    <property type="match status" value="1"/>
</dbReference>
<gene>
    <name evidence="8" type="ORF">EJB05_32837</name>
</gene>
<dbReference type="PANTHER" id="PTHR48460:SF1">
    <property type="entry name" value="RWP-RK DOMAIN-CONTAINING PROTEIN"/>
    <property type="match status" value="1"/>
</dbReference>
<keyword evidence="6" id="KW-0472">Membrane</keyword>
<evidence type="ECO:0000256" key="6">
    <source>
        <dbReference type="SAM" id="Phobius"/>
    </source>
</evidence>
<keyword evidence="3" id="KW-0804">Transcription</keyword>